<dbReference type="AlphaFoldDB" id="E3N6R6"/>
<protein>
    <submittedName>
        <fullName evidence="2">Uncharacterized protein</fullName>
    </submittedName>
</protein>
<feature type="transmembrane region" description="Helical" evidence="1">
    <location>
        <begin position="12"/>
        <end position="34"/>
    </location>
</feature>
<proteinExistence type="predicted"/>
<dbReference type="GeneID" id="9808103"/>
<dbReference type="HOGENOM" id="CLU_1940058_0_0_1"/>
<name>E3N6R6_CAERE</name>
<sequence>MIRVQNRPLNRTIMLVIAFVVLTISSGALLRFILSNAGVPERNNRIMVYTFYGFCIGHRSIDFIPSEIKLLQLRSLRAMVFFQWIACYSDLQDVNFQFWKVKGYIKFIFDTITAFVVFASSENQIMANQN</sequence>
<organism evidence="3">
    <name type="scientific">Caenorhabditis remanei</name>
    <name type="common">Caenorhabditis vulgaris</name>
    <dbReference type="NCBI Taxonomy" id="31234"/>
    <lineage>
        <taxon>Eukaryota</taxon>
        <taxon>Metazoa</taxon>
        <taxon>Ecdysozoa</taxon>
        <taxon>Nematoda</taxon>
        <taxon>Chromadorea</taxon>
        <taxon>Rhabditida</taxon>
        <taxon>Rhabditina</taxon>
        <taxon>Rhabditomorpha</taxon>
        <taxon>Rhabditoidea</taxon>
        <taxon>Rhabditidae</taxon>
        <taxon>Peloderinae</taxon>
        <taxon>Caenorhabditis</taxon>
    </lineage>
</organism>
<keyword evidence="1" id="KW-0812">Transmembrane</keyword>
<dbReference type="RefSeq" id="XP_003095890.2">
    <property type="nucleotide sequence ID" value="XM_003095842.2"/>
</dbReference>
<accession>E3N6R6</accession>
<evidence type="ECO:0000313" key="2">
    <source>
        <dbReference type="EMBL" id="EFO88213.1"/>
    </source>
</evidence>
<dbReference type="InParanoid" id="E3N6R6"/>
<keyword evidence="3" id="KW-1185">Reference proteome</keyword>
<dbReference type="Proteomes" id="UP000008281">
    <property type="component" value="Unassembled WGS sequence"/>
</dbReference>
<evidence type="ECO:0000256" key="1">
    <source>
        <dbReference type="SAM" id="Phobius"/>
    </source>
</evidence>
<dbReference type="KEGG" id="crq:GCK72_009055"/>
<keyword evidence="1" id="KW-0472">Membrane</keyword>
<gene>
    <name evidence="2" type="ORF">CRE_07750</name>
</gene>
<dbReference type="CTD" id="9808103"/>
<evidence type="ECO:0000313" key="3">
    <source>
        <dbReference type="Proteomes" id="UP000008281"/>
    </source>
</evidence>
<dbReference type="EMBL" id="DS268542">
    <property type="protein sequence ID" value="EFO88213.1"/>
    <property type="molecule type" value="Genomic_DNA"/>
</dbReference>
<reference evidence="2" key="1">
    <citation type="submission" date="2007-07" db="EMBL/GenBank/DDBJ databases">
        <title>PCAP assembly of the Caenorhabditis remanei genome.</title>
        <authorList>
            <consortium name="The Caenorhabditis remanei Sequencing Consortium"/>
            <person name="Wilson R.K."/>
        </authorList>
    </citation>
    <scope>NUCLEOTIDE SEQUENCE [LARGE SCALE GENOMIC DNA]</scope>
    <source>
        <strain evidence="2">PB4641</strain>
    </source>
</reference>
<keyword evidence="1" id="KW-1133">Transmembrane helix</keyword>